<keyword evidence="6 8" id="KW-0807">Transducer</keyword>
<dbReference type="PANTHER" id="PTHR32089:SF119">
    <property type="entry name" value="METHYL-ACCEPTING CHEMOTAXIS PROTEIN CTPL"/>
    <property type="match status" value="1"/>
</dbReference>
<keyword evidence="2" id="KW-0997">Cell inner membrane</keyword>
<dbReference type="Pfam" id="PF00015">
    <property type="entry name" value="MCPsignal"/>
    <property type="match status" value="1"/>
</dbReference>
<reference evidence="15" key="2">
    <citation type="submission" date="2020-09" db="EMBL/GenBank/DDBJ databases">
        <authorList>
            <person name="Sun Q."/>
            <person name="Kim S."/>
        </authorList>
    </citation>
    <scope>NUCLEOTIDE SEQUENCE</scope>
    <source>
        <strain evidence="15">KCTC 22169</strain>
    </source>
</reference>
<keyword evidence="5 11" id="KW-0472">Membrane</keyword>
<proteinExistence type="inferred from homology"/>
<comment type="subcellular location">
    <subcellularLocation>
        <location evidence="1">Cell inner membrane</location>
        <topology evidence="1">Multi-pass membrane protein</topology>
    </subcellularLocation>
</comment>
<dbReference type="PANTHER" id="PTHR32089">
    <property type="entry name" value="METHYL-ACCEPTING CHEMOTAXIS PROTEIN MCPB"/>
    <property type="match status" value="1"/>
</dbReference>
<feature type="domain" description="T-SNARE coiled-coil homology" evidence="13">
    <location>
        <begin position="423"/>
        <end position="485"/>
    </location>
</feature>
<dbReference type="InterPro" id="IPR003660">
    <property type="entry name" value="HAMP_dom"/>
</dbReference>
<dbReference type="InterPro" id="IPR004089">
    <property type="entry name" value="MCPsignal_dom"/>
</dbReference>
<evidence type="ECO:0000256" key="8">
    <source>
        <dbReference type="PROSITE-ProRule" id="PRU00284"/>
    </source>
</evidence>
<feature type="compositionally biased region" description="Low complexity" evidence="10">
    <location>
        <begin position="283"/>
        <end position="303"/>
    </location>
</feature>
<dbReference type="CDD" id="cd06225">
    <property type="entry name" value="HAMP"/>
    <property type="match status" value="1"/>
</dbReference>
<dbReference type="SMART" id="SM00283">
    <property type="entry name" value="MA"/>
    <property type="match status" value="1"/>
</dbReference>
<protein>
    <recommendedName>
        <fullName evidence="17">Methyl-accepting chemotaxis protein</fullName>
    </recommendedName>
</protein>
<organism evidence="15 16">
    <name type="scientific">Saccharospirillum salsuginis</name>
    <dbReference type="NCBI Taxonomy" id="418750"/>
    <lineage>
        <taxon>Bacteria</taxon>
        <taxon>Pseudomonadati</taxon>
        <taxon>Pseudomonadota</taxon>
        <taxon>Gammaproteobacteria</taxon>
        <taxon>Oceanospirillales</taxon>
        <taxon>Saccharospirillaceae</taxon>
        <taxon>Saccharospirillum</taxon>
    </lineage>
</organism>
<gene>
    <name evidence="15" type="ORF">GCM10007392_38700</name>
</gene>
<dbReference type="Gene3D" id="1.10.287.950">
    <property type="entry name" value="Methyl-accepting chemotaxis protein"/>
    <property type="match status" value="1"/>
</dbReference>
<feature type="transmembrane region" description="Helical" evidence="11">
    <location>
        <begin position="157"/>
        <end position="179"/>
    </location>
</feature>
<evidence type="ECO:0000256" key="7">
    <source>
        <dbReference type="ARBA" id="ARBA00029447"/>
    </source>
</evidence>
<comment type="similarity">
    <text evidence="7">Belongs to the methyl-accepting chemotaxis (MCP) protein family.</text>
</comment>
<evidence type="ECO:0000259" key="13">
    <source>
        <dbReference type="PROSITE" id="PS50192"/>
    </source>
</evidence>
<dbReference type="FunFam" id="1.10.287.950:FF:000001">
    <property type="entry name" value="Methyl-accepting chemotaxis sensory transducer"/>
    <property type="match status" value="1"/>
</dbReference>
<dbReference type="EMBL" id="BMXR01000011">
    <property type="protein sequence ID" value="GGX67369.1"/>
    <property type="molecule type" value="Genomic_DNA"/>
</dbReference>
<evidence type="ECO:0000256" key="1">
    <source>
        <dbReference type="ARBA" id="ARBA00004429"/>
    </source>
</evidence>
<feature type="region of interest" description="Disordered" evidence="10">
    <location>
        <begin position="273"/>
        <end position="309"/>
    </location>
</feature>
<dbReference type="AlphaFoldDB" id="A0A918KN27"/>
<keyword evidence="4 11" id="KW-1133">Transmembrane helix</keyword>
<evidence type="ECO:0000313" key="16">
    <source>
        <dbReference type="Proteomes" id="UP000626148"/>
    </source>
</evidence>
<comment type="caution">
    <text evidence="15">The sequence shown here is derived from an EMBL/GenBank/DDBJ whole genome shotgun (WGS) entry which is preliminary data.</text>
</comment>
<evidence type="ECO:0000259" key="14">
    <source>
        <dbReference type="PROSITE" id="PS50885"/>
    </source>
</evidence>
<dbReference type="PROSITE" id="PS50111">
    <property type="entry name" value="CHEMOTAXIS_TRANSDUC_2"/>
    <property type="match status" value="1"/>
</dbReference>
<keyword evidence="2" id="KW-1003">Cell membrane</keyword>
<evidence type="ECO:0000256" key="4">
    <source>
        <dbReference type="ARBA" id="ARBA00022989"/>
    </source>
</evidence>
<feature type="domain" description="Methyl-accepting transducer" evidence="12">
    <location>
        <begin position="236"/>
        <end position="472"/>
    </location>
</feature>
<sequence>MKMPTIHSLSLRFNLWAVSIITLLLVVSAYIDYRTNAGQWRQSVDTQLAETGTFIELSLPPALWNYQTETVQRVLSATVESQVINAVYVVENDSLSYGLRQTDEGAQPAESLPDTSNLTEVPLYFEEAGEDPIAIVYMEPNNAFLEQQLSSVVQLSVARTVILGLVLAVVLYVLLRLLVKVPIVQLKDAMKDIAQGEGDLTRRLSVNQHNEIGQLVGYFNQFMDKLQLSMKAVGEVSAQVEQSVVKLEESFNASRSLVSDQTSEIDSIATAVTESTTASQDVSQNAQATSSAAEEAYSSAEQSRNAMQHTVGSIQSLAGQIEETSEAMASLQEDVDSITEIMTVIRGIAEQTNLLALNAAIEAARAGEQGRGFAVVADEVRSLAAKTQESTEEIGEKIERLRTSAERGVTLSESGRESSQASVSSVEEAQSSLKVVFDAIGQINDMSTQIATAVEEQSQVSQEISQNINRLSELAQQASEQVDQASTYSEDVNDQTRSLNHYLSGFKW</sequence>
<feature type="compositionally biased region" description="Polar residues" evidence="10">
    <location>
        <begin position="273"/>
        <end position="282"/>
    </location>
</feature>
<dbReference type="Proteomes" id="UP000626148">
    <property type="component" value="Unassembled WGS sequence"/>
</dbReference>
<evidence type="ECO:0000256" key="9">
    <source>
        <dbReference type="SAM" id="Coils"/>
    </source>
</evidence>
<name>A0A918KN27_9GAMM</name>
<evidence type="ECO:0000259" key="12">
    <source>
        <dbReference type="PROSITE" id="PS50111"/>
    </source>
</evidence>
<evidence type="ECO:0000256" key="6">
    <source>
        <dbReference type="ARBA" id="ARBA00023224"/>
    </source>
</evidence>
<evidence type="ECO:0000256" key="2">
    <source>
        <dbReference type="ARBA" id="ARBA00022519"/>
    </source>
</evidence>
<dbReference type="PROSITE" id="PS50192">
    <property type="entry name" value="T_SNARE"/>
    <property type="match status" value="1"/>
</dbReference>
<accession>A0A918KN27</accession>
<evidence type="ECO:0008006" key="17">
    <source>
        <dbReference type="Google" id="ProtNLM"/>
    </source>
</evidence>
<keyword evidence="3 11" id="KW-0812">Transmembrane</keyword>
<dbReference type="GO" id="GO:0005886">
    <property type="term" value="C:plasma membrane"/>
    <property type="evidence" value="ECO:0007669"/>
    <property type="project" value="UniProtKB-SubCell"/>
</dbReference>
<dbReference type="SMART" id="SM00304">
    <property type="entry name" value="HAMP"/>
    <property type="match status" value="1"/>
</dbReference>
<dbReference type="PROSITE" id="PS50885">
    <property type="entry name" value="HAMP"/>
    <property type="match status" value="1"/>
</dbReference>
<dbReference type="GO" id="GO:0007165">
    <property type="term" value="P:signal transduction"/>
    <property type="evidence" value="ECO:0007669"/>
    <property type="project" value="UniProtKB-KW"/>
</dbReference>
<evidence type="ECO:0000313" key="15">
    <source>
        <dbReference type="EMBL" id="GGX67369.1"/>
    </source>
</evidence>
<feature type="domain" description="HAMP" evidence="14">
    <location>
        <begin position="177"/>
        <end position="231"/>
    </location>
</feature>
<feature type="coiled-coil region" evidence="9">
    <location>
        <begin position="314"/>
        <end position="341"/>
    </location>
</feature>
<dbReference type="InterPro" id="IPR000727">
    <property type="entry name" value="T_SNARE_dom"/>
</dbReference>
<keyword evidence="16" id="KW-1185">Reference proteome</keyword>
<dbReference type="CDD" id="cd11386">
    <property type="entry name" value="MCP_signal"/>
    <property type="match status" value="1"/>
</dbReference>
<keyword evidence="9" id="KW-0175">Coiled coil</keyword>
<evidence type="ECO:0000256" key="10">
    <source>
        <dbReference type="SAM" id="MobiDB-lite"/>
    </source>
</evidence>
<evidence type="ECO:0000256" key="11">
    <source>
        <dbReference type="SAM" id="Phobius"/>
    </source>
</evidence>
<dbReference type="GO" id="GO:0006935">
    <property type="term" value="P:chemotaxis"/>
    <property type="evidence" value="ECO:0007669"/>
    <property type="project" value="UniProtKB-ARBA"/>
</dbReference>
<evidence type="ECO:0000256" key="3">
    <source>
        <dbReference type="ARBA" id="ARBA00022692"/>
    </source>
</evidence>
<dbReference type="RefSeq" id="WP_189611826.1">
    <property type="nucleotide sequence ID" value="NZ_BMXR01000011.1"/>
</dbReference>
<reference evidence="15" key="1">
    <citation type="journal article" date="2014" name="Int. J. Syst. Evol. Microbiol.">
        <title>Complete genome sequence of Corynebacterium casei LMG S-19264T (=DSM 44701T), isolated from a smear-ripened cheese.</title>
        <authorList>
            <consortium name="US DOE Joint Genome Institute (JGI-PGF)"/>
            <person name="Walter F."/>
            <person name="Albersmeier A."/>
            <person name="Kalinowski J."/>
            <person name="Ruckert C."/>
        </authorList>
    </citation>
    <scope>NUCLEOTIDE SEQUENCE</scope>
    <source>
        <strain evidence="15">KCTC 22169</strain>
    </source>
</reference>
<dbReference type="SUPFAM" id="SSF58104">
    <property type="entry name" value="Methyl-accepting chemotaxis protein (MCP) signaling domain"/>
    <property type="match status" value="1"/>
</dbReference>
<evidence type="ECO:0000256" key="5">
    <source>
        <dbReference type="ARBA" id="ARBA00023136"/>
    </source>
</evidence>
<dbReference type="Pfam" id="PF00672">
    <property type="entry name" value="HAMP"/>
    <property type="match status" value="1"/>
</dbReference>